<dbReference type="Gene3D" id="3.30.420.10">
    <property type="entry name" value="Ribonuclease H-like superfamily/Ribonuclease H"/>
    <property type="match status" value="1"/>
</dbReference>
<proteinExistence type="predicted"/>
<name>A0A0W8GA10_9ZZZZ</name>
<evidence type="ECO:0000256" key="1">
    <source>
        <dbReference type="SAM" id="MobiDB-lite"/>
    </source>
</evidence>
<dbReference type="SUPFAM" id="SSF53098">
    <property type="entry name" value="Ribonuclease H-like"/>
    <property type="match status" value="1"/>
</dbReference>
<feature type="compositionally biased region" description="Polar residues" evidence="1">
    <location>
        <begin position="28"/>
        <end position="48"/>
    </location>
</feature>
<dbReference type="InterPro" id="IPR012337">
    <property type="entry name" value="RNaseH-like_sf"/>
</dbReference>
<sequence>MSNTMNAGFYVADLEEAMERYGVPEIFNTDQGSPFTSQEFTQPSLTPT</sequence>
<gene>
    <name evidence="2" type="ORF">ASZ90_000121</name>
</gene>
<dbReference type="AlphaFoldDB" id="A0A0W8GA10"/>
<dbReference type="GO" id="GO:0003676">
    <property type="term" value="F:nucleic acid binding"/>
    <property type="evidence" value="ECO:0007669"/>
    <property type="project" value="InterPro"/>
</dbReference>
<evidence type="ECO:0008006" key="3">
    <source>
        <dbReference type="Google" id="ProtNLM"/>
    </source>
</evidence>
<accession>A0A0W8GA10</accession>
<reference evidence="2" key="1">
    <citation type="journal article" date="2015" name="Proc. Natl. Acad. Sci. U.S.A.">
        <title>Networks of energetic and metabolic interactions define dynamics in microbial communities.</title>
        <authorList>
            <person name="Embree M."/>
            <person name="Liu J.K."/>
            <person name="Al-Bassam M.M."/>
            <person name="Zengler K."/>
        </authorList>
    </citation>
    <scope>NUCLEOTIDE SEQUENCE</scope>
</reference>
<protein>
    <recommendedName>
        <fullName evidence="3">Mobile element protein</fullName>
    </recommendedName>
</protein>
<organism evidence="2">
    <name type="scientific">hydrocarbon metagenome</name>
    <dbReference type="NCBI Taxonomy" id="938273"/>
    <lineage>
        <taxon>unclassified sequences</taxon>
        <taxon>metagenomes</taxon>
        <taxon>ecological metagenomes</taxon>
    </lineage>
</organism>
<dbReference type="InterPro" id="IPR036397">
    <property type="entry name" value="RNaseH_sf"/>
</dbReference>
<comment type="caution">
    <text evidence="2">The sequence shown here is derived from an EMBL/GenBank/DDBJ whole genome shotgun (WGS) entry which is preliminary data.</text>
</comment>
<dbReference type="EMBL" id="LNQE01000012">
    <property type="protein sequence ID" value="KUG29980.1"/>
    <property type="molecule type" value="Genomic_DNA"/>
</dbReference>
<feature type="region of interest" description="Disordered" evidence="1">
    <location>
        <begin position="26"/>
        <end position="48"/>
    </location>
</feature>
<evidence type="ECO:0000313" key="2">
    <source>
        <dbReference type="EMBL" id="KUG29980.1"/>
    </source>
</evidence>